<dbReference type="Proteomes" id="UP000218811">
    <property type="component" value="Unassembled WGS sequence"/>
</dbReference>
<sequence>MLGYTGLIMPPPLSRPHSTIGQTQICCVDSYGEPHEIQRAKESDPEHWNADDEMCSRVIWLNPGGEEYLILWPCSVHPQMFARASFIMEAIRLSDIESGRVIVKVAWRRKTRRPEAVFYSRIEEYTNEASIEITGLA</sequence>
<proteinExistence type="predicted"/>
<dbReference type="EMBL" id="KB468135">
    <property type="protein sequence ID" value="PCH43284.1"/>
    <property type="molecule type" value="Genomic_DNA"/>
</dbReference>
<evidence type="ECO:0000313" key="2">
    <source>
        <dbReference type="Proteomes" id="UP000218811"/>
    </source>
</evidence>
<protein>
    <recommendedName>
        <fullName evidence="3">Fungal-type protein kinase domain-containing protein</fullName>
    </recommendedName>
</protein>
<gene>
    <name evidence="1" type="ORF">WOLCODRAFT_153336</name>
</gene>
<evidence type="ECO:0008006" key="3">
    <source>
        <dbReference type="Google" id="ProtNLM"/>
    </source>
</evidence>
<name>A0A2H3K2K7_WOLCO</name>
<dbReference type="AlphaFoldDB" id="A0A2H3K2K7"/>
<keyword evidence="2" id="KW-1185">Reference proteome</keyword>
<reference evidence="1 2" key="1">
    <citation type="journal article" date="2012" name="Science">
        <title>The Paleozoic origin of enzymatic lignin decomposition reconstructed from 31 fungal genomes.</title>
        <authorList>
            <person name="Floudas D."/>
            <person name="Binder M."/>
            <person name="Riley R."/>
            <person name="Barry K."/>
            <person name="Blanchette R.A."/>
            <person name="Henrissat B."/>
            <person name="Martinez A.T."/>
            <person name="Otillar R."/>
            <person name="Spatafora J.W."/>
            <person name="Yadav J.S."/>
            <person name="Aerts A."/>
            <person name="Benoit I."/>
            <person name="Boyd A."/>
            <person name="Carlson A."/>
            <person name="Copeland A."/>
            <person name="Coutinho P.M."/>
            <person name="de Vries R.P."/>
            <person name="Ferreira P."/>
            <person name="Findley K."/>
            <person name="Foster B."/>
            <person name="Gaskell J."/>
            <person name="Glotzer D."/>
            <person name="Gorecki P."/>
            <person name="Heitman J."/>
            <person name="Hesse C."/>
            <person name="Hori C."/>
            <person name="Igarashi K."/>
            <person name="Jurgens J.A."/>
            <person name="Kallen N."/>
            <person name="Kersten P."/>
            <person name="Kohler A."/>
            <person name="Kuees U."/>
            <person name="Kumar T.K.A."/>
            <person name="Kuo A."/>
            <person name="LaButti K."/>
            <person name="Larrondo L.F."/>
            <person name="Lindquist E."/>
            <person name="Ling A."/>
            <person name="Lombard V."/>
            <person name="Lucas S."/>
            <person name="Lundell T."/>
            <person name="Martin R."/>
            <person name="McLaughlin D.J."/>
            <person name="Morgenstern I."/>
            <person name="Morin E."/>
            <person name="Murat C."/>
            <person name="Nagy L.G."/>
            <person name="Nolan M."/>
            <person name="Ohm R.A."/>
            <person name="Patyshakuliyeva A."/>
            <person name="Rokas A."/>
            <person name="Ruiz-Duenas F.J."/>
            <person name="Sabat G."/>
            <person name="Salamov A."/>
            <person name="Samejima M."/>
            <person name="Schmutz J."/>
            <person name="Slot J.C."/>
            <person name="St John F."/>
            <person name="Stenlid J."/>
            <person name="Sun H."/>
            <person name="Sun S."/>
            <person name="Syed K."/>
            <person name="Tsang A."/>
            <person name="Wiebenga A."/>
            <person name="Young D."/>
            <person name="Pisabarro A."/>
            <person name="Eastwood D.C."/>
            <person name="Martin F."/>
            <person name="Cullen D."/>
            <person name="Grigoriev I.V."/>
            <person name="Hibbett D.S."/>
        </authorList>
    </citation>
    <scope>NUCLEOTIDE SEQUENCE [LARGE SCALE GENOMIC DNA]</scope>
    <source>
        <strain evidence="1 2">MD-104</strain>
    </source>
</reference>
<evidence type="ECO:0000313" key="1">
    <source>
        <dbReference type="EMBL" id="PCH43284.1"/>
    </source>
</evidence>
<organism evidence="1 2">
    <name type="scientific">Wolfiporia cocos (strain MD-104)</name>
    <name type="common">Brown rot fungus</name>
    <dbReference type="NCBI Taxonomy" id="742152"/>
    <lineage>
        <taxon>Eukaryota</taxon>
        <taxon>Fungi</taxon>
        <taxon>Dikarya</taxon>
        <taxon>Basidiomycota</taxon>
        <taxon>Agaricomycotina</taxon>
        <taxon>Agaricomycetes</taxon>
        <taxon>Polyporales</taxon>
        <taxon>Phaeolaceae</taxon>
        <taxon>Wolfiporia</taxon>
    </lineage>
</organism>
<accession>A0A2H3K2K7</accession>